<dbReference type="Proteomes" id="UP000607653">
    <property type="component" value="Unassembled WGS sequence"/>
</dbReference>
<keyword evidence="1" id="KW-0812">Transmembrane</keyword>
<keyword evidence="3" id="KW-1185">Reference proteome</keyword>
<gene>
    <name evidence="2" type="ORF">HUJ06_027722</name>
</gene>
<feature type="transmembrane region" description="Helical" evidence="1">
    <location>
        <begin position="107"/>
        <end position="129"/>
    </location>
</feature>
<comment type="caution">
    <text evidence="2">The sequence shown here is derived from an EMBL/GenBank/DDBJ whole genome shotgun (WGS) entry which is preliminary data.</text>
</comment>
<dbReference type="PANTHER" id="PTHR32444">
    <property type="entry name" value="BULB-TYPE LECTIN DOMAIN-CONTAINING PROTEIN"/>
    <property type="match status" value="1"/>
</dbReference>
<dbReference type="AlphaFoldDB" id="A0A822XXB0"/>
<evidence type="ECO:0000256" key="1">
    <source>
        <dbReference type="SAM" id="Phobius"/>
    </source>
</evidence>
<evidence type="ECO:0000313" key="2">
    <source>
        <dbReference type="EMBL" id="DAD26254.1"/>
    </source>
</evidence>
<dbReference type="PANTHER" id="PTHR32444:SF185">
    <property type="entry name" value="RECEPTOR-LIKE SERINE_THREONINE-PROTEIN KINASE"/>
    <property type="match status" value="1"/>
</dbReference>
<organism evidence="2 3">
    <name type="scientific">Nelumbo nucifera</name>
    <name type="common">Sacred lotus</name>
    <dbReference type="NCBI Taxonomy" id="4432"/>
    <lineage>
        <taxon>Eukaryota</taxon>
        <taxon>Viridiplantae</taxon>
        <taxon>Streptophyta</taxon>
        <taxon>Embryophyta</taxon>
        <taxon>Tracheophyta</taxon>
        <taxon>Spermatophyta</taxon>
        <taxon>Magnoliopsida</taxon>
        <taxon>Proteales</taxon>
        <taxon>Nelumbonaceae</taxon>
        <taxon>Nelumbo</taxon>
    </lineage>
</organism>
<sequence>MKFGLNFKTGNNWYLTSWKTVEDPFMGDFTYKLDICGLPQLLLRKGGESGDVQYRSRPWDRVGFGGGFMRKNSVFNSIFVFDAEEVYYPFENNDKSSITRFVVNQSGLVVVVMAVAATTVVAVIVVKYCNRRQGFRKSLPLFLIKIDGKEIDCFRVVPPSLLRFPAHGGGGYGGGGSYRGCCNRRRGREREHYLVSEIWIEPPCPPFSILRDPSY</sequence>
<protein>
    <submittedName>
        <fullName evidence="2">Uncharacterized protein</fullName>
    </submittedName>
</protein>
<dbReference type="EMBL" id="DUZY01000002">
    <property type="protein sequence ID" value="DAD26254.1"/>
    <property type="molecule type" value="Genomic_DNA"/>
</dbReference>
<keyword evidence="1" id="KW-1133">Transmembrane helix</keyword>
<proteinExistence type="predicted"/>
<keyword evidence="1" id="KW-0472">Membrane</keyword>
<name>A0A822XXB0_NELNU</name>
<accession>A0A822XXB0</accession>
<reference evidence="2 3" key="1">
    <citation type="journal article" date="2020" name="Mol. Biol. Evol.">
        <title>Distinct Expression and Methylation Patterns for Genes with Different Fates following a Single Whole-Genome Duplication in Flowering Plants.</title>
        <authorList>
            <person name="Shi T."/>
            <person name="Rahmani R.S."/>
            <person name="Gugger P.F."/>
            <person name="Wang M."/>
            <person name="Li H."/>
            <person name="Zhang Y."/>
            <person name="Li Z."/>
            <person name="Wang Q."/>
            <person name="Van de Peer Y."/>
            <person name="Marchal K."/>
            <person name="Chen J."/>
        </authorList>
    </citation>
    <scope>NUCLEOTIDE SEQUENCE [LARGE SCALE GENOMIC DNA]</scope>
    <source>
        <tissue evidence="2">Leaf</tissue>
    </source>
</reference>
<evidence type="ECO:0000313" key="3">
    <source>
        <dbReference type="Proteomes" id="UP000607653"/>
    </source>
</evidence>